<sequence length="301" mass="33704">MERKDKGEKKEGGILMGKKELKGGMLLQVGKRGGPSTPSPTWRVELSSPNDSHGNPIQEFLDTTTAVSARKLCASFWEIQPQVHHSAPKMNKSLGHRRAHPSHQYKDKTASAPRTHLVDPLSSPLDQPARASPLRKHAASSTQRHRSTGRDGNALQPISPARCDSPMEVAPYNPAVTPNCSSDFKGRIGESSYSLKTSTEVLKLLNRIWSLEEQQASNMSLLRALKMELDHSQSQIEELLKEKQADRQEMDNLMKQLAEDKVVRKIKEQDRIKYAVQSVQEELEDEKKLRKALREPPPEAG</sequence>
<dbReference type="AlphaFoldDB" id="A0A9Q0PE23"/>
<evidence type="ECO:0000256" key="1">
    <source>
        <dbReference type="SAM" id="Coils"/>
    </source>
</evidence>
<feature type="compositionally biased region" description="Basic and acidic residues" evidence="2">
    <location>
        <begin position="1"/>
        <end position="22"/>
    </location>
</feature>
<feature type="region of interest" description="Disordered" evidence="2">
    <location>
        <begin position="1"/>
        <end position="55"/>
    </location>
</feature>
<feature type="compositionally biased region" description="Basic residues" evidence="2">
    <location>
        <begin position="94"/>
        <end position="103"/>
    </location>
</feature>
<evidence type="ECO:0000313" key="4">
    <source>
        <dbReference type="Proteomes" id="UP001151532"/>
    </source>
</evidence>
<dbReference type="PANTHER" id="PTHR31071:SF9">
    <property type="entry name" value="INTRACELLULAR PROTEIN TRANSPORT PROTEIN USO1-RELATED"/>
    <property type="match status" value="1"/>
</dbReference>
<evidence type="ECO:0000256" key="2">
    <source>
        <dbReference type="SAM" id="MobiDB-lite"/>
    </source>
</evidence>
<protein>
    <submittedName>
        <fullName evidence="3">Uncharacterized protein</fullName>
    </submittedName>
</protein>
<dbReference type="InterPro" id="IPR043424">
    <property type="entry name" value="BLT-like"/>
</dbReference>
<accession>A0A9Q0PE23</accession>
<dbReference type="PANTHER" id="PTHR31071">
    <property type="entry name" value="GB|AAF24581.1"/>
    <property type="match status" value="1"/>
</dbReference>
<keyword evidence="4" id="KW-1185">Reference proteome</keyword>
<organism evidence="3 4">
    <name type="scientific">Salix purpurea</name>
    <name type="common">Purple osier willow</name>
    <dbReference type="NCBI Taxonomy" id="77065"/>
    <lineage>
        <taxon>Eukaryota</taxon>
        <taxon>Viridiplantae</taxon>
        <taxon>Streptophyta</taxon>
        <taxon>Embryophyta</taxon>
        <taxon>Tracheophyta</taxon>
        <taxon>Spermatophyta</taxon>
        <taxon>Magnoliopsida</taxon>
        <taxon>eudicotyledons</taxon>
        <taxon>Gunneridae</taxon>
        <taxon>Pentapetalae</taxon>
        <taxon>rosids</taxon>
        <taxon>fabids</taxon>
        <taxon>Malpighiales</taxon>
        <taxon>Salicaceae</taxon>
        <taxon>Saliceae</taxon>
        <taxon>Salix</taxon>
    </lineage>
</organism>
<dbReference type="OrthoDB" id="670909at2759"/>
<feature type="compositionally biased region" description="Basic residues" evidence="2">
    <location>
        <begin position="133"/>
        <end position="147"/>
    </location>
</feature>
<reference evidence="3" key="1">
    <citation type="submission" date="2022-11" db="EMBL/GenBank/DDBJ databases">
        <authorList>
            <person name="Hyden B.L."/>
            <person name="Feng K."/>
            <person name="Yates T."/>
            <person name="Jawdy S."/>
            <person name="Smart L.B."/>
            <person name="Muchero W."/>
        </authorList>
    </citation>
    <scope>NUCLEOTIDE SEQUENCE</scope>
    <source>
        <tissue evidence="3">Shoot tip</tissue>
    </source>
</reference>
<keyword evidence="1" id="KW-0175">Coiled coil</keyword>
<reference evidence="3" key="2">
    <citation type="journal article" date="2023" name="Int. J. Mol. Sci.">
        <title>De Novo Assembly and Annotation of 11 Diverse Shrub Willow (Salix) Genomes Reveals Novel Gene Organization in Sex-Linked Regions.</title>
        <authorList>
            <person name="Hyden B."/>
            <person name="Feng K."/>
            <person name="Yates T.B."/>
            <person name="Jawdy S."/>
            <person name="Cereghino C."/>
            <person name="Smart L.B."/>
            <person name="Muchero W."/>
        </authorList>
    </citation>
    <scope>NUCLEOTIDE SEQUENCE</scope>
    <source>
        <tissue evidence="3">Shoot tip</tissue>
    </source>
</reference>
<proteinExistence type="predicted"/>
<feature type="region of interest" description="Disordered" evidence="2">
    <location>
        <begin position="88"/>
        <end position="160"/>
    </location>
</feature>
<gene>
    <name evidence="3" type="ORF">OIU79_016296</name>
</gene>
<comment type="caution">
    <text evidence="3">The sequence shown here is derived from an EMBL/GenBank/DDBJ whole genome shotgun (WGS) entry which is preliminary data.</text>
</comment>
<evidence type="ECO:0000313" key="3">
    <source>
        <dbReference type="EMBL" id="KAJ6686486.1"/>
    </source>
</evidence>
<name>A0A9Q0PE23_SALPP</name>
<dbReference type="EMBL" id="JAPFFK010000019">
    <property type="protein sequence ID" value="KAJ6686486.1"/>
    <property type="molecule type" value="Genomic_DNA"/>
</dbReference>
<feature type="coiled-coil region" evidence="1">
    <location>
        <begin position="222"/>
        <end position="260"/>
    </location>
</feature>
<dbReference type="Proteomes" id="UP001151532">
    <property type="component" value="Chromosome 2"/>
</dbReference>